<dbReference type="RefSeq" id="WP_284204465.1">
    <property type="nucleotide sequence ID" value="NZ_BSPQ01000013.1"/>
</dbReference>
<keyword evidence="2" id="KW-1185">Reference proteome</keyword>
<sequence>MTNNQYFIVEHPLSLNVETLKNDEKIPDENEFEVEIPAPFRMASDLANIDSHSLQPLKLNNETTQVLWGYLQAQNLKINTLLSYVLSQQDDKQFHYVSTAFSAGKCLFDAKNQCFEIAQNVRLKIFIPEESAAIYCYAQVTNIDNNIIELNYQMIREEDRELLIRTTLHIQSKQLKARAQQRASI</sequence>
<proteinExistence type="predicted"/>
<dbReference type="Proteomes" id="UP001157353">
    <property type="component" value="Unassembled WGS sequence"/>
</dbReference>
<evidence type="ECO:0000313" key="1">
    <source>
        <dbReference type="EMBL" id="GLS91347.1"/>
    </source>
</evidence>
<name>A0ABQ6E1Y8_9GAMM</name>
<evidence type="ECO:0000313" key="2">
    <source>
        <dbReference type="Proteomes" id="UP001157353"/>
    </source>
</evidence>
<gene>
    <name evidence="1" type="ORF">GCM10007916_24160</name>
</gene>
<reference evidence="2" key="1">
    <citation type="journal article" date="2019" name="Int. J. Syst. Evol. Microbiol.">
        <title>The Global Catalogue of Microorganisms (GCM) 10K type strain sequencing project: providing services to taxonomists for standard genome sequencing and annotation.</title>
        <authorList>
            <consortium name="The Broad Institute Genomics Platform"/>
            <consortium name="The Broad Institute Genome Sequencing Center for Infectious Disease"/>
            <person name="Wu L."/>
            <person name="Ma J."/>
        </authorList>
    </citation>
    <scope>NUCLEOTIDE SEQUENCE [LARGE SCALE GENOMIC DNA]</scope>
    <source>
        <strain evidence="2">NBRC 103166</strain>
    </source>
</reference>
<dbReference type="EMBL" id="BSPQ01000013">
    <property type="protein sequence ID" value="GLS91347.1"/>
    <property type="molecule type" value="Genomic_DNA"/>
</dbReference>
<organism evidence="1 2">
    <name type="scientific">Psychromonas marina</name>
    <dbReference type="NCBI Taxonomy" id="88364"/>
    <lineage>
        <taxon>Bacteria</taxon>
        <taxon>Pseudomonadati</taxon>
        <taxon>Pseudomonadota</taxon>
        <taxon>Gammaproteobacteria</taxon>
        <taxon>Alteromonadales</taxon>
        <taxon>Psychromonadaceae</taxon>
        <taxon>Psychromonas</taxon>
    </lineage>
</organism>
<protein>
    <submittedName>
        <fullName evidence="1">PilZ domain-containing protein</fullName>
    </submittedName>
</protein>
<accession>A0ABQ6E1Y8</accession>
<comment type="caution">
    <text evidence="1">The sequence shown here is derived from an EMBL/GenBank/DDBJ whole genome shotgun (WGS) entry which is preliminary data.</text>
</comment>